<name>A0A024HM83_PSEKB</name>
<keyword evidence="2 6" id="KW-0698">rRNA processing</keyword>
<dbReference type="Gene3D" id="3.40.50.150">
    <property type="entry name" value="Vaccinia Virus protein VP39"/>
    <property type="match status" value="2"/>
</dbReference>
<evidence type="ECO:0000256" key="5">
    <source>
        <dbReference type="ARBA" id="ARBA00022691"/>
    </source>
</evidence>
<dbReference type="HAMAP" id="MF_01862">
    <property type="entry name" value="16SrRNA_methyltr_C"/>
    <property type="match status" value="1"/>
</dbReference>
<comment type="catalytic activity">
    <reaction evidence="6">
        <text>guanosine(1207) in 16S rRNA + S-adenosyl-L-methionine = N(2)-methylguanosine(1207) in 16S rRNA + S-adenosyl-L-homocysteine + H(+)</text>
        <dbReference type="Rhea" id="RHEA:42736"/>
        <dbReference type="Rhea" id="RHEA-COMP:10213"/>
        <dbReference type="Rhea" id="RHEA-COMP:10214"/>
        <dbReference type="ChEBI" id="CHEBI:15378"/>
        <dbReference type="ChEBI" id="CHEBI:57856"/>
        <dbReference type="ChEBI" id="CHEBI:59789"/>
        <dbReference type="ChEBI" id="CHEBI:74269"/>
        <dbReference type="ChEBI" id="CHEBI:74481"/>
        <dbReference type="EC" id="2.1.1.172"/>
    </reaction>
</comment>
<evidence type="ECO:0000256" key="2">
    <source>
        <dbReference type="ARBA" id="ARBA00022552"/>
    </source>
</evidence>
<dbReference type="InterPro" id="IPR046977">
    <property type="entry name" value="RsmC/RlmG"/>
</dbReference>
<keyword evidence="5 6" id="KW-0949">S-adenosyl-L-methionine</keyword>
<dbReference type="Pfam" id="PF08468">
    <property type="entry name" value="MTS_N"/>
    <property type="match status" value="1"/>
</dbReference>
<evidence type="ECO:0000313" key="10">
    <source>
        <dbReference type="Proteomes" id="UP000025241"/>
    </source>
</evidence>
<evidence type="ECO:0000313" key="9">
    <source>
        <dbReference type="EMBL" id="CDF85986.1"/>
    </source>
</evidence>
<dbReference type="InterPro" id="IPR007848">
    <property type="entry name" value="Small_mtfrase_dom"/>
</dbReference>
<keyword evidence="10" id="KW-1185">Reference proteome</keyword>
<organism evidence="9 10">
    <name type="scientific">Pseudomonas knackmussii (strain DSM 6978 / CCUG 54928 / LMG 23759 / B13)</name>
    <dbReference type="NCBI Taxonomy" id="1301098"/>
    <lineage>
        <taxon>Bacteria</taxon>
        <taxon>Pseudomonadati</taxon>
        <taxon>Pseudomonadota</taxon>
        <taxon>Gammaproteobacteria</taxon>
        <taxon>Pseudomonadales</taxon>
        <taxon>Pseudomonadaceae</taxon>
        <taxon>Pseudomonas</taxon>
    </lineage>
</organism>
<dbReference type="SUPFAM" id="SSF53335">
    <property type="entry name" value="S-adenosyl-L-methionine-dependent methyltransferases"/>
    <property type="match status" value="1"/>
</dbReference>
<comment type="subunit">
    <text evidence="6">Monomer.</text>
</comment>
<dbReference type="GO" id="GO:0005737">
    <property type="term" value="C:cytoplasm"/>
    <property type="evidence" value="ECO:0007669"/>
    <property type="project" value="UniProtKB-SubCell"/>
</dbReference>
<dbReference type="GO" id="GO:0052914">
    <property type="term" value="F:16S rRNA (guanine(1207)-N(2))-methyltransferase activity"/>
    <property type="evidence" value="ECO:0007669"/>
    <property type="project" value="UniProtKB-EC"/>
</dbReference>
<comment type="similarity">
    <text evidence="6">Belongs to the methyltransferase superfamily. RsmC family.</text>
</comment>
<dbReference type="InterPro" id="IPR013675">
    <property type="entry name" value="Mtase_sm_N"/>
</dbReference>
<dbReference type="AlphaFoldDB" id="A0A024HM83"/>
<evidence type="ECO:0000256" key="6">
    <source>
        <dbReference type="HAMAP-Rule" id="MF_01862"/>
    </source>
</evidence>
<dbReference type="KEGG" id="pkc:PKB_4662"/>
<dbReference type="InterPro" id="IPR002052">
    <property type="entry name" value="DNA_methylase_N6_adenine_CS"/>
</dbReference>
<evidence type="ECO:0000256" key="1">
    <source>
        <dbReference type="ARBA" id="ARBA00022490"/>
    </source>
</evidence>
<dbReference type="PANTHER" id="PTHR47816">
    <property type="entry name" value="RIBOSOMAL RNA SMALL SUBUNIT METHYLTRANSFERASE C"/>
    <property type="match status" value="1"/>
</dbReference>
<reference evidence="9 10" key="2">
    <citation type="submission" date="2014-05" db="EMBL/GenBank/DDBJ databases">
        <title>Genome sequence of the 3-chlorobenzoate degrading bacterium Pseudomonas knackmussii B13 shows multiple evidence for horizontal gene transfer.</title>
        <authorList>
            <person name="Miyazaki R."/>
            <person name="Bertelli C."/>
            <person name="Falquet L."/>
            <person name="Robinson-Rechavi M."/>
            <person name="Gharib W."/>
            <person name="Roy S."/>
            <person name="Van der Meer J.R."/>
        </authorList>
    </citation>
    <scope>NUCLEOTIDE SEQUENCE [LARGE SCALE GENOMIC DNA]</scope>
    <source>
        <strain evidence="9 10">B13</strain>
    </source>
</reference>
<feature type="domain" description="Methyltransferase small" evidence="7">
    <location>
        <begin position="163"/>
        <end position="330"/>
    </location>
</feature>
<evidence type="ECO:0000259" key="8">
    <source>
        <dbReference type="Pfam" id="PF08468"/>
    </source>
</evidence>
<dbReference type="EC" id="2.1.1.172" evidence="6"/>
<accession>A0A024HM83</accession>
<dbReference type="InterPro" id="IPR029063">
    <property type="entry name" value="SAM-dependent_MTases_sf"/>
</dbReference>
<dbReference type="PANTHER" id="PTHR47816:SF4">
    <property type="entry name" value="RIBOSOMAL RNA SMALL SUBUNIT METHYLTRANSFERASE C"/>
    <property type="match status" value="1"/>
</dbReference>
<feature type="domain" description="Methyltransferase small N-terminal" evidence="8">
    <location>
        <begin position="7"/>
        <end position="155"/>
    </location>
</feature>
<evidence type="ECO:0000259" key="7">
    <source>
        <dbReference type="Pfam" id="PF05175"/>
    </source>
</evidence>
<evidence type="ECO:0000256" key="3">
    <source>
        <dbReference type="ARBA" id="ARBA00022603"/>
    </source>
</evidence>
<dbReference type="RefSeq" id="WP_043254827.1">
    <property type="nucleotide sequence ID" value="NZ_HG322950.1"/>
</dbReference>
<keyword evidence="1 6" id="KW-0963">Cytoplasm</keyword>
<dbReference type="EMBL" id="HG322950">
    <property type="protein sequence ID" value="CDF85986.1"/>
    <property type="molecule type" value="Genomic_DNA"/>
</dbReference>
<comment type="function">
    <text evidence="6">Specifically methylates the guanine in position 1207 of 16S rRNA in the 30S particle.</text>
</comment>
<dbReference type="InterPro" id="IPR023543">
    <property type="entry name" value="rRNA_ssu_MeTfrase_C"/>
</dbReference>
<gene>
    <name evidence="6 9" type="primary">rsmC</name>
    <name evidence="9" type="ORF">PKB_4662</name>
</gene>
<dbReference type="Proteomes" id="UP000025241">
    <property type="component" value="Chromosome I"/>
</dbReference>
<dbReference type="PROSITE" id="PS00092">
    <property type="entry name" value="N6_MTASE"/>
    <property type="match status" value="1"/>
</dbReference>
<dbReference type="PATRIC" id="fig|1301098.3.peg.4651"/>
<comment type="subcellular location">
    <subcellularLocation>
        <location evidence="6">Cytoplasm</location>
    </subcellularLocation>
</comment>
<sequence length="334" mass="35867">MSNAPTSEVLLRQIERLGGHVLLAGLPADDLLGELPQAQGWSWHAGEQRLLEARFPGRCHFGVTPPPGPFEAAVLFLPKSRELTDYLLAALASQVPHGHLYLVGEKRAGVERAAKQLGTLAKAAKLDSARHCQLWHASIGEAPPAPDLHALAQRYSLPLADGELQVLTLPGVFSHGRLDRGSALLLEHLDGLPTGHVLDFGCGAGVLGATLKRRYPQSRLTLLDVDAFAIESSRLTLAANGLEGDVIAGDGIDAAPTELAAIVSNPPFHQGVHTSYEATERLLREAAKHLRPSGELRLVANSFLRYPPLIEEHLGACRSLAEADGFRIYSARRA</sequence>
<evidence type="ECO:0000256" key="4">
    <source>
        <dbReference type="ARBA" id="ARBA00022679"/>
    </source>
</evidence>
<keyword evidence="4 6" id="KW-0808">Transferase</keyword>
<reference evidence="9 10" key="1">
    <citation type="submission" date="2013-03" db="EMBL/GenBank/DDBJ databases">
        <authorList>
            <person name="Linke B."/>
        </authorList>
    </citation>
    <scope>NUCLEOTIDE SEQUENCE [LARGE SCALE GENOMIC DNA]</scope>
    <source>
        <strain evidence="9 10">B13</strain>
    </source>
</reference>
<dbReference type="STRING" id="1301098.PKB_4662"/>
<protein>
    <recommendedName>
        <fullName evidence="6">Ribosomal RNA small subunit methyltransferase C</fullName>
        <ecNumber evidence="6">2.1.1.172</ecNumber>
    </recommendedName>
    <alternativeName>
        <fullName evidence="6">16S rRNA m2G1207 methyltransferase</fullName>
    </alternativeName>
    <alternativeName>
        <fullName evidence="6">rRNA (guanine-N(2)-)-methyltransferase RsmC</fullName>
    </alternativeName>
</protein>
<dbReference type="CDD" id="cd02440">
    <property type="entry name" value="AdoMet_MTases"/>
    <property type="match status" value="1"/>
</dbReference>
<dbReference type="Pfam" id="PF05175">
    <property type="entry name" value="MTS"/>
    <property type="match status" value="1"/>
</dbReference>
<dbReference type="OrthoDB" id="9816072at2"/>
<dbReference type="eggNOG" id="COG2813">
    <property type="taxonomic scope" value="Bacteria"/>
</dbReference>
<dbReference type="GO" id="GO:0003676">
    <property type="term" value="F:nucleic acid binding"/>
    <property type="evidence" value="ECO:0007669"/>
    <property type="project" value="InterPro"/>
</dbReference>
<keyword evidence="3 6" id="KW-0489">Methyltransferase</keyword>
<proteinExistence type="inferred from homology"/>
<dbReference type="HOGENOM" id="CLU_049581_0_0_6"/>